<keyword evidence="3" id="KW-1185">Reference proteome</keyword>
<sequence length="844" mass="92872">MPGLTSPLLCVVALSILSVPGLMLPVLLMVIVAWSDSAAVPGLNGKHSLFSEAILALAALADNTDGSRRRRHNYRLQQHVATKAASPNESTSVSLTMQNDAFAEANTGELSGASTTIQNFVNASLIRKPPKFAAVTPAGAYTEEIPQRPVRIGRGGKYYELMYVDGVAREIPVQQRKQQDQPFPSRFQEPRAEADGLSTALVGQVLEIQDLHNSELQPQPSARRRRSRQGPLAAQPTPPIRRHRPGSLRSKESTPSRESPDVSISEDSTKETPKAQPPLGIVLEYDSQDTEALYHSVPPPVPVQEANLTRSIAAPKVPFYNLTCRAQPPENVKEFKNAVPSAEFLLAKTVTDEKRSKSPSPHRVPLPEDTLSQAVSAVQNTASPMSDRITSTELPSSAVEQVVPNSQLEDMSRPTQEINPSLTMQKRSPHLPMRTPPQCKPEPRFFVKNACLSVTEPVHSVQCEEAAQTHQEAFTAVTLTPAATTAFQLELQQSSSRQPSPQVLHGRMPHLDRQPSPRLNTVESCTHEQHRQPPSTSTSNSGTNDTSRDSLRTASLAAPIVHREVLDEPSLGTTSPESLKDWYDEEENPYDEDNEDEPIKRKPSKIIRRLQGLFERKRPDDPSANVTGERKRLDQLDAPPPSPREPTTPTKKSKLGQFFSFSKKDNKGKHSPPPELFCPAVQGPEIPDGMLAKVFMSRLTEEKQAERTRTQSCAPPVINFRDWSPSSEDLTVFDRQKPAKPKSPPKSSRFYVPEIPPFQSKPASAKSKVPSGKHSSDSTGDMLSPPDCTGEAQNSPYSGCRDRANANILGPRRTSLASDDVAALYDEFYDREKRSVLCEEATKS</sequence>
<feature type="compositionally biased region" description="Basic and acidic residues" evidence="1">
    <location>
        <begin position="249"/>
        <end position="260"/>
    </location>
</feature>
<feature type="region of interest" description="Disordered" evidence="1">
    <location>
        <begin position="212"/>
        <end position="280"/>
    </location>
</feature>
<feature type="region of interest" description="Disordered" evidence="1">
    <location>
        <begin position="702"/>
        <end position="812"/>
    </location>
</feature>
<accession>A0A1V9XXE5</accession>
<comment type="caution">
    <text evidence="2">The sequence shown here is derived from an EMBL/GenBank/DDBJ whole genome shotgun (WGS) entry which is preliminary data.</text>
</comment>
<proteinExistence type="predicted"/>
<dbReference type="InParanoid" id="A0A1V9XXE5"/>
<protein>
    <submittedName>
        <fullName evidence="2">Uncharacterized protein</fullName>
    </submittedName>
</protein>
<dbReference type="Proteomes" id="UP000192247">
    <property type="component" value="Unassembled WGS sequence"/>
</dbReference>
<evidence type="ECO:0000313" key="2">
    <source>
        <dbReference type="EMBL" id="OQR78164.1"/>
    </source>
</evidence>
<feature type="compositionally biased region" description="Low complexity" evidence="1">
    <location>
        <begin position="760"/>
        <end position="773"/>
    </location>
</feature>
<name>A0A1V9XXE5_9ACAR</name>
<dbReference type="EMBL" id="MNPL01002579">
    <property type="protein sequence ID" value="OQR78164.1"/>
    <property type="molecule type" value="Genomic_DNA"/>
</dbReference>
<feature type="compositionally biased region" description="Low complexity" evidence="1">
    <location>
        <begin position="491"/>
        <end position="502"/>
    </location>
</feature>
<reference evidence="2 3" key="1">
    <citation type="journal article" date="2017" name="Gigascience">
        <title>Draft genome of the honey bee ectoparasitic mite, Tropilaelaps mercedesae, is shaped by the parasitic life history.</title>
        <authorList>
            <person name="Dong X."/>
            <person name="Armstrong S.D."/>
            <person name="Xia D."/>
            <person name="Makepeace B.L."/>
            <person name="Darby A.C."/>
            <person name="Kadowaki T."/>
        </authorList>
    </citation>
    <scope>NUCLEOTIDE SEQUENCE [LARGE SCALE GENOMIC DNA]</scope>
    <source>
        <strain evidence="2">Wuxi-XJTLU</strain>
    </source>
</reference>
<feature type="compositionally biased region" description="Low complexity" evidence="1">
    <location>
        <begin position="535"/>
        <end position="545"/>
    </location>
</feature>
<gene>
    <name evidence="2" type="ORF">BIW11_06591</name>
</gene>
<organism evidence="2 3">
    <name type="scientific">Tropilaelaps mercedesae</name>
    <dbReference type="NCBI Taxonomy" id="418985"/>
    <lineage>
        <taxon>Eukaryota</taxon>
        <taxon>Metazoa</taxon>
        <taxon>Ecdysozoa</taxon>
        <taxon>Arthropoda</taxon>
        <taxon>Chelicerata</taxon>
        <taxon>Arachnida</taxon>
        <taxon>Acari</taxon>
        <taxon>Parasitiformes</taxon>
        <taxon>Mesostigmata</taxon>
        <taxon>Gamasina</taxon>
        <taxon>Dermanyssoidea</taxon>
        <taxon>Laelapidae</taxon>
        <taxon>Tropilaelaps</taxon>
    </lineage>
</organism>
<feature type="compositionally biased region" description="Acidic residues" evidence="1">
    <location>
        <begin position="583"/>
        <end position="596"/>
    </location>
</feature>
<dbReference type="OrthoDB" id="10601260at2759"/>
<feature type="region of interest" description="Disordered" evidence="1">
    <location>
        <begin position="491"/>
        <end position="682"/>
    </location>
</feature>
<evidence type="ECO:0000313" key="3">
    <source>
        <dbReference type="Proteomes" id="UP000192247"/>
    </source>
</evidence>
<dbReference type="AlphaFoldDB" id="A0A1V9XXE5"/>
<evidence type="ECO:0000256" key="1">
    <source>
        <dbReference type="SAM" id="MobiDB-lite"/>
    </source>
</evidence>
<feature type="region of interest" description="Disordered" evidence="1">
    <location>
        <begin position="173"/>
        <end position="194"/>
    </location>
</feature>
<feature type="non-terminal residue" evidence="2">
    <location>
        <position position="844"/>
    </location>
</feature>